<name>A0A8S5SXK3_9CAUD</name>
<evidence type="ECO:0000313" key="1">
    <source>
        <dbReference type="EMBL" id="DAF55753.1"/>
    </source>
</evidence>
<organism evidence="1">
    <name type="scientific">Siphoviridae sp. ct8wU2</name>
    <dbReference type="NCBI Taxonomy" id="2827791"/>
    <lineage>
        <taxon>Viruses</taxon>
        <taxon>Duplodnaviria</taxon>
        <taxon>Heunggongvirae</taxon>
        <taxon>Uroviricota</taxon>
        <taxon>Caudoviricetes</taxon>
    </lineage>
</organism>
<protein>
    <submittedName>
        <fullName evidence="1">Tail protein</fullName>
    </submittedName>
</protein>
<proteinExistence type="predicted"/>
<sequence>MANKNISKVVYGGKTLIDLTADTVTADKVLKNYTTHDKSGAPITGTCTYDADTSDATAAVAEILTGKTAYVNGVKLTGTMKNNGAVTGTISTKGESYTIPIGYHDGSGKVAISATEQAKIIATNIRSGVKILGVTGTMSGTEGAKAESKIATPSTSQQTILPDSTKGFNYISQVVIEAIPYNESDNPQGGVTVTIG</sequence>
<dbReference type="EMBL" id="BK032699">
    <property type="protein sequence ID" value="DAF55753.1"/>
    <property type="molecule type" value="Genomic_DNA"/>
</dbReference>
<accession>A0A8S5SXK3</accession>
<reference evidence="1" key="1">
    <citation type="journal article" date="2021" name="Proc. Natl. Acad. Sci. U.S.A.">
        <title>A Catalog of Tens of Thousands of Viruses from Human Metagenomes Reveals Hidden Associations with Chronic Diseases.</title>
        <authorList>
            <person name="Tisza M.J."/>
            <person name="Buck C.B."/>
        </authorList>
    </citation>
    <scope>NUCLEOTIDE SEQUENCE</scope>
    <source>
        <strain evidence="1">Ct8wU2</strain>
    </source>
</reference>